<dbReference type="InterPro" id="IPR001734">
    <property type="entry name" value="Na/solute_symporter"/>
</dbReference>
<feature type="transmembrane region" description="Helical" evidence="7">
    <location>
        <begin position="202"/>
        <end position="225"/>
    </location>
</feature>
<dbReference type="Pfam" id="PF07690">
    <property type="entry name" value="MFS_1"/>
    <property type="match status" value="1"/>
</dbReference>
<dbReference type="InterPro" id="IPR031155">
    <property type="entry name" value="DUR"/>
</dbReference>
<evidence type="ECO:0000313" key="9">
    <source>
        <dbReference type="Proteomes" id="UP000190312"/>
    </source>
</evidence>
<feature type="transmembrane region" description="Helical" evidence="7">
    <location>
        <begin position="61"/>
        <end position="78"/>
    </location>
</feature>
<feature type="transmembrane region" description="Helical" evidence="7">
    <location>
        <begin position="1088"/>
        <end position="1106"/>
    </location>
</feature>
<dbReference type="Gene3D" id="1.20.1730.10">
    <property type="entry name" value="Sodium/glucose cotransporter"/>
    <property type="match status" value="1"/>
</dbReference>
<evidence type="ECO:0000256" key="5">
    <source>
        <dbReference type="ARBA" id="ARBA00023136"/>
    </source>
</evidence>
<feature type="transmembrane region" description="Helical" evidence="7">
    <location>
        <begin position="137"/>
        <end position="159"/>
    </location>
</feature>
<gene>
    <name evidence="8" type="ORF">OAory_01072250</name>
</gene>
<reference evidence="8 9" key="1">
    <citation type="submission" date="2016-10" db="EMBL/GenBank/DDBJ databases">
        <title>Genome sequencing of Aspergillus oryzae BCC7051.</title>
        <authorList>
            <person name="Thammarongtham C."/>
            <person name="Vorapreeda T."/>
            <person name="Nookaew I."/>
            <person name="Srisuk T."/>
            <person name="Land M."/>
            <person name="Jeennor S."/>
            <person name="Laoteng K."/>
        </authorList>
    </citation>
    <scope>NUCLEOTIDE SEQUENCE [LARGE SCALE GENOMIC DNA]</scope>
    <source>
        <strain evidence="8 9">BCC7051</strain>
    </source>
</reference>
<feature type="transmembrane region" description="Helical" evidence="7">
    <location>
        <begin position="359"/>
        <end position="385"/>
    </location>
</feature>
<proteinExistence type="inferred from homology"/>
<dbReference type="InterPro" id="IPR036259">
    <property type="entry name" value="MFS_trans_sf"/>
</dbReference>
<feature type="compositionally biased region" description="Polar residues" evidence="6">
    <location>
        <begin position="548"/>
        <end position="561"/>
    </location>
</feature>
<dbReference type="OrthoDB" id="6132759at2759"/>
<feature type="transmembrane region" description="Helical" evidence="7">
    <location>
        <begin position="260"/>
        <end position="282"/>
    </location>
</feature>
<evidence type="ECO:0000256" key="3">
    <source>
        <dbReference type="ARBA" id="ARBA00022692"/>
    </source>
</evidence>
<dbReference type="VEuPathDB" id="FungiDB:AO090124000020"/>
<accession>A0A1S9D9N1</accession>
<dbReference type="GO" id="GO:0005886">
    <property type="term" value="C:plasma membrane"/>
    <property type="evidence" value="ECO:0007669"/>
    <property type="project" value="TreeGrafter"/>
</dbReference>
<comment type="subcellular location">
    <subcellularLocation>
        <location evidence="1">Membrane</location>
        <topology evidence="1">Multi-pass membrane protein</topology>
    </subcellularLocation>
</comment>
<dbReference type="GO" id="GO:0015204">
    <property type="term" value="F:urea transmembrane transporter activity"/>
    <property type="evidence" value="ECO:0007669"/>
    <property type="project" value="InterPro"/>
</dbReference>
<feature type="transmembrane region" description="Helical" evidence="7">
    <location>
        <begin position="1053"/>
        <end position="1068"/>
    </location>
</feature>
<dbReference type="Pfam" id="PF00474">
    <property type="entry name" value="SSF"/>
    <property type="match status" value="1"/>
</dbReference>
<sequence>MTVATLGVAGIDLIPQGTAYGLLIGLGVLFCGVILVAIKVQKAYLSEDSATSEMFMVANRSVGTGLTASAVFSSWMWINETVLSAAMCYRYGLAVPLWWGSGLCFQIALMAALGVMAKIRVPYAHTSLEIIKMRYGWIGHLVFIVLNLTNNVFGCASMILTGSQLIYGVSGMHFVAATILIPLGVVLYTAVGGLKATFLTDFLHTTVALILIIYFTLSVLTHPAVGGLGGLYDKVVATASENYISGNFEGSLLTMKSKDAIIWGLVLKFGNLALVVMDTAFWQKSFASEVNSTVPAYNLAAVAVFGIPWGLGTVIGLSARALHNTPIFPTYPGPLTSAEVNAGMVMPYLVKALIGDSGIVAFFILLFMALTSTVSSSMIAVSSILSFDLYKTYFNPKASDKRLLHVSHISVVFHAVFITGISIALNYGGANMTWIGYFRPILSCPGIIPLALTLFWSGQTRLAAIVSPVLGFFTGLAIWLASAKSLYGAVNMTTTGEGLPALYGAIRSFFSPALYSVIISLYKPYKFDWREFLRIELADEAQLHASDPSITTTSQENQSSEKAIEQSTSPTPESLPSETASTNDPERIGADEKAMTVSATPAITSPTQLSLDDIRHPFSDETLKELYRWSRIAWAIFVVLVLITFILWPMPLYRNYIFTKSFFSGWVTVAIIWQFFAFLAVVVYPLYDGRFEIEKEPRIPPLPPPIQRSSHLVLHVVTRISHGKVPGEVPENGGIGNEDFNAGEKVSKYGYEILDLWKLREGISLESAISKGFLKERSSRSRHRSGALAIAEDKPVCILNIDSDRHCHVAVRVLWVVTMAELWETLHRWYRGTLYQAIALGLISFTQPGIWDALNGLGAGGLATPYFVNASNVITYVIMIVTCPLFAIAGNRFSLKWVLVAGTIGYVPYFAALYCNSVYGTQWFLLLGSVTCGFSAAALWVSEAAIAVGYPEPENRGTYIGIWMALNKLGSVIGNAVQLALNIDASSKGSISPKTYLVLIGLSCGGLPLALTVAPAHKLIRKDGTKPTFSSDENRISLKEGLKGFWRATKQKYMLLLIPIFMTVRWSQTYQGNYLTEYFSVRGRTLAGFVQTLVGIVATVLWGWLLDSNKIFKTRRGTALAGWLTMVAVFIPQWVLNFVMQTDLQKQSPTPSLDIYDPGYGKAIAAYCLFGVGSQASVVWTYWILGTYDIHVDVLAYTTGILRSFESLGFAIAFGIGASSNVSLMANLIVAFVVFWLSVPFTTYASCLVREPNPASADPINKDIQDDPERDLPPKLPQIQEHADDLDYHPESRA</sequence>
<keyword evidence="5 7" id="KW-0472">Membrane</keyword>
<feature type="transmembrane region" description="Helical" evidence="7">
    <location>
        <begin position="294"/>
        <end position="319"/>
    </location>
</feature>
<feature type="compositionally biased region" description="Low complexity" evidence="6">
    <location>
        <begin position="565"/>
        <end position="582"/>
    </location>
</feature>
<feature type="transmembrane region" description="Helical" evidence="7">
    <location>
        <begin position="866"/>
        <end position="890"/>
    </location>
</feature>
<feature type="transmembrane region" description="Helical" evidence="7">
    <location>
        <begin position="960"/>
        <end position="983"/>
    </location>
</feature>
<dbReference type="CDD" id="cd11476">
    <property type="entry name" value="SLC5sbd_DUR3"/>
    <property type="match status" value="1"/>
</dbReference>
<feature type="transmembrane region" description="Helical" evidence="7">
    <location>
        <begin position="98"/>
        <end position="117"/>
    </location>
</feature>
<feature type="transmembrane region" description="Helical" evidence="7">
    <location>
        <begin position="995"/>
        <end position="1016"/>
    </location>
</feature>
<feature type="transmembrane region" description="Helical" evidence="7">
    <location>
        <begin position="925"/>
        <end position="948"/>
    </location>
</feature>
<dbReference type="eggNOG" id="KOG2348">
    <property type="taxonomic scope" value="Eukaryota"/>
</dbReference>
<feature type="transmembrane region" description="Helical" evidence="7">
    <location>
        <begin position="834"/>
        <end position="854"/>
    </location>
</feature>
<dbReference type="VEuPathDB" id="FungiDB:AO090124000021"/>
<dbReference type="PANTHER" id="PTHR46154:SF3">
    <property type="entry name" value="DUR32P"/>
    <property type="match status" value="1"/>
</dbReference>
<feature type="transmembrane region" description="Helical" evidence="7">
    <location>
        <begin position="1160"/>
        <end position="1183"/>
    </location>
</feature>
<feature type="transmembrane region" description="Helical" evidence="7">
    <location>
        <begin position="406"/>
        <end position="425"/>
    </location>
</feature>
<evidence type="ECO:0000256" key="6">
    <source>
        <dbReference type="SAM" id="MobiDB-lite"/>
    </source>
</evidence>
<evidence type="ECO:0000256" key="4">
    <source>
        <dbReference type="ARBA" id="ARBA00022989"/>
    </source>
</evidence>
<feature type="transmembrane region" description="Helical" evidence="7">
    <location>
        <begin position="20"/>
        <end position="40"/>
    </location>
</feature>
<dbReference type="InterPro" id="IPR038377">
    <property type="entry name" value="Na/Glc_symporter_sf"/>
</dbReference>
<organism evidence="8 9">
    <name type="scientific">Aspergillus oryzae</name>
    <name type="common">Yellow koji mold</name>
    <dbReference type="NCBI Taxonomy" id="5062"/>
    <lineage>
        <taxon>Eukaryota</taxon>
        <taxon>Fungi</taxon>
        <taxon>Dikarya</taxon>
        <taxon>Ascomycota</taxon>
        <taxon>Pezizomycotina</taxon>
        <taxon>Eurotiomycetes</taxon>
        <taxon>Eurotiomycetidae</taxon>
        <taxon>Eurotiales</taxon>
        <taxon>Aspergillaceae</taxon>
        <taxon>Aspergillus</taxon>
        <taxon>Aspergillus subgen. Circumdati</taxon>
    </lineage>
</organism>
<feature type="region of interest" description="Disordered" evidence="6">
    <location>
        <begin position="546"/>
        <end position="587"/>
    </location>
</feature>
<feature type="region of interest" description="Disordered" evidence="6">
    <location>
        <begin position="1254"/>
        <end position="1294"/>
    </location>
</feature>
<evidence type="ECO:0000256" key="2">
    <source>
        <dbReference type="ARBA" id="ARBA00006434"/>
    </source>
</evidence>
<dbReference type="PROSITE" id="PS50283">
    <property type="entry name" value="NA_SOLUT_SYMP_3"/>
    <property type="match status" value="1"/>
</dbReference>
<feature type="transmembrane region" description="Helical" evidence="7">
    <location>
        <begin position="462"/>
        <end position="481"/>
    </location>
</feature>
<feature type="transmembrane region" description="Helical" evidence="7">
    <location>
        <begin position="663"/>
        <end position="687"/>
    </location>
</feature>
<comment type="similarity">
    <text evidence="2">Belongs to the sodium:solute symporter (SSF) (TC 2.A.21) family.</text>
</comment>
<dbReference type="PANTHER" id="PTHR46154">
    <property type="match status" value="1"/>
</dbReference>
<comment type="caution">
    <text evidence="8">The sequence shown here is derived from an EMBL/GenBank/DDBJ whole genome shotgun (WGS) entry which is preliminary data.</text>
</comment>
<evidence type="ECO:0000256" key="1">
    <source>
        <dbReference type="ARBA" id="ARBA00004141"/>
    </source>
</evidence>
<feature type="transmembrane region" description="Helical" evidence="7">
    <location>
        <begin position="1195"/>
        <end position="1218"/>
    </location>
</feature>
<keyword evidence="4 7" id="KW-1133">Transmembrane helix</keyword>
<protein>
    <submittedName>
        <fullName evidence="8">Na+/solute symporter</fullName>
    </submittedName>
</protein>
<feature type="transmembrane region" description="Helical" evidence="7">
    <location>
        <begin position="897"/>
        <end position="919"/>
    </location>
</feature>
<dbReference type="Proteomes" id="UP000190312">
    <property type="component" value="Unassembled WGS sequence"/>
</dbReference>
<name>A0A1S9D9N1_ASPOZ</name>
<feature type="transmembrane region" description="Helical" evidence="7">
    <location>
        <begin position="437"/>
        <end position="455"/>
    </location>
</feature>
<feature type="compositionally biased region" description="Basic and acidic residues" evidence="6">
    <location>
        <begin position="1281"/>
        <end position="1294"/>
    </location>
</feature>
<evidence type="ECO:0000256" key="7">
    <source>
        <dbReference type="SAM" id="Phobius"/>
    </source>
</evidence>
<feature type="compositionally biased region" description="Basic and acidic residues" evidence="6">
    <location>
        <begin position="1260"/>
        <end position="1273"/>
    </location>
</feature>
<keyword evidence="3 7" id="KW-0812">Transmembrane</keyword>
<evidence type="ECO:0000313" key="8">
    <source>
        <dbReference type="EMBL" id="OOO05709.1"/>
    </source>
</evidence>
<feature type="transmembrane region" description="Helical" evidence="7">
    <location>
        <begin position="501"/>
        <end position="522"/>
    </location>
</feature>
<dbReference type="EMBL" id="MKZY01000009">
    <property type="protein sequence ID" value="OOO05709.1"/>
    <property type="molecule type" value="Genomic_DNA"/>
</dbReference>
<feature type="transmembrane region" description="Helical" evidence="7">
    <location>
        <begin position="165"/>
        <end position="190"/>
    </location>
</feature>
<feature type="transmembrane region" description="Helical" evidence="7">
    <location>
        <begin position="1224"/>
        <end position="1245"/>
    </location>
</feature>
<dbReference type="Gene3D" id="1.20.1250.20">
    <property type="entry name" value="MFS general substrate transporter like domains"/>
    <property type="match status" value="1"/>
</dbReference>
<dbReference type="InterPro" id="IPR011701">
    <property type="entry name" value="MFS"/>
</dbReference>
<dbReference type="SUPFAM" id="SSF103473">
    <property type="entry name" value="MFS general substrate transporter"/>
    <property type="match status" value="1"/>
</dbReference>
<feature type="transmembrane region" description="Helical" evidence="7">
    <location>
        <begin position="1118"/>
        <end position="1140"/>
    </location>
</feature>
<feature type="transmembrane region" description="Helical" evidence="7">
    <location>
        <begin position="632"/>
        <end position="651"/>
    </location>
</feature>
<dbReference type="VEuPathDB" id="FungiDB:AO090124000019"/>